<organism evidence="1 2">
    <name type="scientific">Dreissena polymorpha</name>
    <name type="common">Zebra mussel</name>
    <name type="synonym">Mytilus polymorpha</name>
    <dbReference type="NCBI Taxonomy" id="45954"/>
    <lineage>
        <taxon>Eukaryota</taxon>
        <taxon>Metazoa</taxon>
        <taxon>Spiralia</taxon>
        <taxon>Lophotrochozoa</taxon>
        <taxon>Mollusca</taxon>
        <taxon>Bivalvia</taxon>
        <taxon>Autobranchia</taxon>
        <taxon>Heteroconchia</taxon>
        <taxon>Euheterodonta</taxon>
        <taxon>Imparidentia</taxon>
        <taxon>Neoheterodontei</taxon>
        <taxon>Myida</taxon>
        <taxon>Dreissenoidea</taxon>
        <taxon>Dreissenidae</taxon>
        <taxon>Dreissena</taxon>
    </lineage>
</organism>
<dbReference type="Proteomes" id="UP000828390">
    <property type="component" value="Unassembled WGS sequence"/>
</dbReference>
<comment type="caution">
    <text evidence="1">The sequence shown here is derived from an EMBL/GenBank/DDBJ whole genome shotgun (WGS) entry which is preliminary data.</text>
</comment>
<reference evidence="1" key="1">
    <citation type="journal article" date="2019" name="bioRxiv">
        <title>The Genome of the Zebra Mussel, Dreissena polymorpha: A Resource for Invasive Species Research.</title>
        <authorList>
            <person name="McCartney M.A."/>
            <person name="Auch B."/>
            <person name="Kono T."/>
            <person name="Mallez S."/>
            <person name="Zhang Y."/>
            <person name="Obille A."/>
            <person name="Becker A."/>
            <person name="Abrahante J.E."/>
            <person name="Garbe J."/>
            <person name="Badalamenti J.P."/>
            <person name="Herman A."/>
            <person name="Mangelson H."/>
            <person name="Liachko I."/>
            <person name="Sullivan S."/>
            <person name="Sone E.D."/>
            <person name="Koren S."/>
            <person name="Silverstein K.A.T."/>
            <person name="Beckman K.B."/>
            <person name="Gohl D.M."/>
        </authorList>
    </citation>
    <scope>NUCLEOTIDE SEQUENCE</scope>
    <source>
        <strain evidence="1">Duluth1</strain>
        <tissue evidence="1">Whole animal</tissue>
    </source>
</reference>
<sequence length="56" mass="6434">MLKLFTNYILPDVVRQCYQARKIPDRHEDGTGDLPVPNKADTLLHRYKASSYSKAV</sequence>
<dbReference type="EMBL" id="JAIWYP010000006">
    <property type="protein sequence ID" value="KAH3815046.1"/>
    <property type="molecule type" value="Genomic_DNA"/>
</dbReference>
<proteinExistence type="predicted"/>
<name>A0A9D4JJS9_DREPO</name>
<keyword evidence="2" id="KW-1185">Reference proteome</keyword>
<gene>
    <name evidence="1" type="ORF">DPMN_143565</name>
</gene>
<protein>
    <submittedName>
        <fullName evidence="1">Uncharacterized protein</fullName>
    </submittedName>
</protein>
<dbReference type="AlphaFoldDB" id="A0A9D4JJS9"/>
<reference evidence="1" key="2">
    <citation type="submission" date="2020-11" db="EMBL/GenBank/DDBJ databases">
        <authorList>
            <person name="McCartney M.A."/>
            <person name="Auch B."/>
            <person name="Kono T."/>
            <person name="Mallez S."/>
            <person name="Becker A."/>
            <person name="Gohl D.M."/>
            <person name="Silverstein K.A.T."/>
            <person name="Koren S."/>
            <person name="Bechman K.B."/>
            <person name="Herman A."/>
            <person name="Abrahante J.E."/>
            <person name="Garbe J."/>
        </authorList>
    </citation>
    <scope>NUCLEOTIDE SEQUENCE</scope>
    <source>
        <strain evidence="1">Duluth1</strain>
        <tissue evidence="1">Whole animal</tissue>
    </source>
</reference>
<accession>A0A9D4JJS9</accession>
<evidence type="ECO:0000313" key="1">
    <source>
        <dbReference type="EMBL" id="KAH3815046.1"/>
    </source>
</evidence>
<evidence type="ECO:0000313" key="2">
    <source>
        <dbReference type="Proteomes" id="UP000828390"/>
    </source>
</evidence>